<accession>A0AA41V0B0</accession>
<dbReference type="InterPro" id="IPR036420">
    <property type="entry name" value="BRCT_dom_sf"/>
</dbReference>
<dbReference type="PANTHER" id="PTHR13561">
    <property type="entry name" value="DNA REPLICATION REGULATOR DPB11-RELATED"/>
    <property type="match status" value="1"/>
</dbReference>
<dbReference type="CDD" id="cd17731">
    <property type="entry name" value="BRCT_TopBP1_rpt2_like"/>
    <property type="match status" value="1"/>
</dbReference>
<feature type="domain" description="BRCT" evidence="2">
    <location>
        <begin position="187"/>
        <end position="261"/>
    </location>
</feature>
<dbReference type="SUPFAM" id="SSF52113">
    <property type="entry name" value="BRCT domain"/>
    <property type="match status" value="3"/>
</dbReference>
<dbReference type="AlphaFoldDB" id="A0AA41V0B0"/>
<keyword evidence="1" id="KW-0677">Repeat</keyword>
<proteinExistence type="predicted"/>
<dbReference type="GO" id="GO:0033314">
    <property type="term" value="P:mitotic DNA replication checkpoint signaling"/>
    <property type="evidence" value="ECO:0007669"/>
    <property type="project" value="TreeGrafter"/>
</dbReference>
<sequence>MERTKPFKGANVFLSRNLIPPEKFDAVHDSLKQNGAEVILCSDPSRSGTNDYHVVDPTHDKFEGLLAKGCNLLGPELVISCAKEKRALPKNKGFTCCLAMDGVKVLATGFENHEKSKIEKLVTAMGGVFQTRAALDIEFVICKNVLSGKYKWAIQTLKKPAISINWLLQCWQEHRLAPHEQFKVLPFSGLIICITRIAPDVKKELEKLIKDNGGQYSGDLTRMCDKYKVARTWGHIQIVTERWLRDSVNRKVCVSEEPYLVQGITMSANHIVESRRINYQNKRSTKSQSGPATLASGLEATLSHNISSVISDTTVFMKGEEGIEAPPPSKTEDKEETLDNCVADDSQSEDGGLYLSDCRILLVGFHVAEMRKLVNKVRRGGGSRYMSFNDRLTHIVVGTPTE</sequence>
<evidence type="ECO:0000259" key="2">
    <source>
        <dbReference type="PROSITE" id="PS50172"/>
    </source>
</evidence>
<evidence type="ECO:0000313" key="4">
    <source>
        <dbReference type="Proteomes" id="UP001177140"/>
    </source>
</evidence>
<dbReference type="EMBL" id="JAJJMA010061686">
    <property type="protein sequence ID" value="MCL7026837.1"/>
    <property type="molecule type" value="Genomic_DNA"/>
</dbReference>
<evidence type="ECO:0000313" key="3">
    <source>
        <dbReference type="EMBL" id="MCL7026837.1"/>
    </source>
</evidence>
<keyword evidence="4" id="KW-1185">Reference proteome</keyword>
<dbReference type="CDD" id="cd00027">
    <property type="entry name" value="BRCT"/>
    <property type="match status" value="1"/>
</dbReference>
<dbReference type="Gene3D" id="3.40.50.10190">
    <property type="entry name" value="BRCT domain"/>
    <property type="match status" value="4"/>
</dbReference>
<feature type="domain" description="BRCT" evidence="2">
    <location>
        <begin position="100"/>
        <end position="184"/>
    </location>
</feature>
<gene>
    <name evidence="3" type="ORF">MKW94_009045</name>
</gene>
<dbReference type="PANTHER" id="PTHR13561:SF20">
    <property type="entry name" value="DNA TOPOISOMERASE 2-BINDING PROTEIN 1"/>
    <property type="match status" value="1"/>
</dbReference>
<dbReference type="Pfam" id="PF12738">
    <property type="entry name" value="PTCB-BRCT"/>
    <property type="match status" value="2"/>
</dbReference>
<dbReference type="InterPro" id="IPR059215">
    <property type="entry name" value="BRCT2_TopBP1-like"/>
</dbReference>
<protein>
    <recommendedName>
        <fullName evidence="2">BRCT domain-containing protein</fullName>
    </recommendedName>
</protein>
<dbReference type="GO" id="GO:0006270">
    <property type="term" value="P:DNA replication initiation"/>
    <property type="evidence" value="ECO:0007669"/>
    <property type="project" value="TreeGrafter"/>
</dbReference>
<name>A0AA41V0B0_PAPNU</name>
<dbReference type="SMART" id="SM00292">
    <property type="entry name" value="BRCT"/>
    <property type="match status" value="3"/>
</dbReference>
<feature type="non-terminal residue" evidence="3">
    <location>
        <position position="402"/>
    </location>
</feature>
<evidence type="ECO:0000256" key="1">
    <source>
        <dbReference type="ARBA" id="ARBA00022737"/>
    </source>
</evidence>
<dbReference type="GO" id="GO:0007095">
    <property type="term" value="P:mitotic G2 DNA damage checkpoint signaling"/>
    <property type="evidence" value="ECO:0007669"/>
    <property type="project" value="TreeGrafter"/>
</dbReference>
<dbReference type="Proteomes" id="UP001177140">
    <property type="component" value="Unassembled WGS sequence"/>
</dbReference>
<dbReference type="FunFam" id="3.40.50.10190:FF:000061">
    <property type="entry name" value="Transcription coactivator"/>
    <property type="match status" value="1"/>
</dbReference>
<dbReference type="InterPro" id="IPR001357">
    <property type="entry name" value="BRCT_dom"/>
</dbReference>
<dbReference type="PROSITE" id="PS50172">
    <property type="entry name" value="BRCT"/>
    <property type="match status" value="2"/>
</dbReference>
<comment type="caution">
    <text evidence="3">The sequence shown here is derived from an EMBL/GenBank/DDBJ whole genome shotgun (WGS) entry which is preliminary data.</text>
</comment>
<organism evidence="3 4">
    <name type="scientific">Papaver nudicaule</name>
    <name type="common">Iceland poppy</name>
    <dbReference type="NCBI Taxonomy" id="74823"/>
    <lineage>
        <taxon>Eukaryota</taxon>
        <taxon>Viridiplantae</taxon>
        <taxon>Streptophyta</taxon>
        <taxon>Embryophyta</taxon>
        <taxon>Tracheophyta</taxon>
        <taxon>Spermatophyta</taxon>
        <taxon>Magnoliopsida</taxon>
        <taxon>Ranunculales</taxon>
        <taxon>Papaveraceae</taxon>
        <taxon>Papaveroideae</taxon>
        <taxon>Papaver</taxon>
    </lineage>
</organism>
<reference evidence="3" key="1">
    <citation type="submission" date="2022-03" db="EMBL/GenBank/DDBJ databases">
        <title>A functionally conserved STORR gene fusion in Papaver species that diverged 16.8 million years ago.</title>
        <authorList>
            <person name="Catania T."/>
        </authorList>
    </citation>
    <scope>NUCLEOTIDE SEQUENCE</scope>
    <source>
        <strain evidence="3">S-191538</strain>
    </source>
</reference>